<dbReference type="Pfam" id="PF08808">
    <property type="entry name" value="RES"/>
    <property type="match status" value="1"/>
</dbReference>
<comment type="caution">
    <text evidence="2">The sequence shown here is derived from an EMBL/GenBank/DDBJ whole genome shotgun (WGS) entry which is preliminary data.</text>
</comment>
<evidence type="ECO:0000313" key="2">
    <source>
        <dbReference type="EMBL" id="MFC2993647.1"/>
    </source>
</evidence>
<dbReference type="RefSeq" id="WP_379761451.1">
    <property type="nucleotide sequence ID" value="NZ_JBHRSQ010000040.1"/>
</dbReference>
<reference evidence="3" key="1">
    <citation type="journal article" date="2019" name="Int. J. Syst. Evol. Microbiol.">
        <title>The Global Catalogue of Microorganisms (GCM) 10K type strain sequencing project: providing services to taxonomists for standard genome sequencing and annotation.</title>
        <authorList>
            <consortium name="The Broad Institute Genomics Platform"/>
            <consortium name="The Broad Institute Genome Sequencing Center for Infectious Disease"/>
            <person name="Wu L."/>
            <person name="Ma J."/>
        </authorList>
    </citation>
    <scope>NUCLEOTIDE SEQUENCE [LARGE SCALE GENOMIC DNA]</scope>
    <source>
        <strain evidence="3">KCTC 52660</strain>
    </source>
</reference>
<protein>
    <submittedName>
        <fullName evidence="2">RES family NAD+ phosphorylase</fullName>
    </submittedName>
</protein>
<accession>A0ABV7B851</accession>
<dbReference type="Proteomes" id="UP001595386">
    <property type="component" value="Unassembled WGS sequence"/>
</dbReference>
<organism evidence="2 3">
    <name type="scientific">Halomonas tibetensis</name>
    <dbReference type="NCBI Taxonomy" id="2259590"/>
    <lineage>
        <taxon>Bacteria</taxon>
        <taxon>Pseudomonadati</taxon>
        <taxon>Pseudomonadota</taxon>
        <taxon>Gammaproteobacteria</taxon>
        <taxon>Oceanospirillales</taxon>
        <taxon>Halomonadaceae</taxon>
        <taxon>Halomonas</taxon>
    </lineage>
</organism>
<feature type="domain" description="RES" evidence="1">
    <location>
        <begin position="14"/>
        <end position="142"/>
    </location>
</feature>
<gene>
    <name evidence="2" type="ORF">ACFODV_16635</name>
</gene>
<keyword evidence="3" id="KW-1185">Reference proteome</keyword>
<dbReference type="SMART" id="SM00953">
    <property type="entry name" value="RES"/>
    <property type="match status" value="1"/>
</dbReference>
<dbReference type="EMBL" id="JBHRSQ010000040">
    <property type="protein sequence ID" value="MFC2993647.1"/>
    <property type="molecule type" value="Genomic_DNA"/>
</dbReference>
<evidence type="ECO:0000313" key="3">
    <source>
        <dbReference type="Proteomes" id="UP001595386"/>
    </source>
</evidence>
<proteinExistence type="predicted"/>
<name>A0ABV7B851_9GAMM</name>
<dbReference type="InterPro" id="IPR014914">
    <property type="entry name" value="RES_dom"/>
</dbReference>
<evidence type="ECO:0000259" key="1">
    <source>
        <dbReference type="SMART" id="SM00953"/>
    </source>
</evidence>
<sequence length="156" mass="17408">MRVYRITKKKYVSNFNGRGASYEDGARWNLPGQPVLYFGTSASVAMLEMGHYIPTPKMVPKSFVLGIYDIDSTAIESVELSELTDGWDNFPYPLATQRIGSDFLERGDNLILLVPSSAAAGIDNMIVVNPEHPDINKMSLIETRSEIFNSRLFKGL</sequence>